<dbReference type="AlphaFoldDB" id="A0A229YST1"/>
<dbReference type="Proteomes" id="UP000215289">
    <property type="component" value="Unassembled WGS sequence"/>
</dbReference>
<sequence length="130" mass="15006">MAYYSYLSLKRLGDGNDDDFNWLVISPDRNTADTFFCILLENKQLRLGLEKQKVVNIHELNRESSRLWTINCDDGDIGATLHFALSGKDEWKNTAKRTVLNDLIGKIKIYWMGGRTGLQWKIPNRSADVR</sequence>
<dbReference type="OrthoDB" id="4358442at2759"/>
<evidence type="ECO:0000313" key="2">
    <source>
        <dbReference type="Proteomes" id="UP000215289"/>
    </source>
</evidence>
<reference evidence="1 2" key="1">
    <citation type="submission" date="2018-08" db="EMBL/GenBank/DDBJ databases">
        <title>Draft genome sequences of two Aspergillus turcosus clinical strains isolated from bronchoalveolar lavage fluid: one azole-susceptible and the other azole-resistant.</title>
        <authorList>
            <person name="Parent-Michaud M."/>
            <person name="Dufresne P.J."/>
            <person name="Fournier E."/>
            <person name="Martineau C."/>
            <person name="Moreira S."/>
            <person name="Perkins V."/>
            <person name="De Repentigny L."/>
            <person name="Dufresne S.F."/>
        </authorList>
    </citation>
    <scope>NUCLEOTIDE SEQUENCE [LARGE SCALE GENOMIC DNA]</scope>
    <source>
        <strain evidence="1">HMR AF 1038</strain>
    </source>
</reference>
<protein>
    <submittedName>
        <fullName evidence="1">Uncharacterized protein</fullName>
    </submittedName>
</protein>
<comment type="caution">
    <text evidence="1">The sequence shown here is derived from an EMBL/GenBank/DDBJ whole genome shotgun (WGS) entry which is preliminary data.</text>
</comment>
<gene>
    <name evidence="1" type="ORF">CFD26_103511</name>
</gene>
<dbReference type="EMBL" id="NIDN02000131">
    <property type="protein sequence ID" value="RLL95938.1"/>
    <property type="molecule type" value="Genomic_DNA"/>
</dbReference>
<proteinExistence type="predicted"/>
<evidence type="ECO:0000313" key="1">
    <source>
        <dbReference type="EMBL" id="RLL95938.1"/>
    </source>
</evidence>
<accession>A0A229YST1</accession>
<organism evidence="1 2">
    <name type="scientific">Aspergillus turcosus</name>
    <dbReference type="NCBI Taxonomy" id="1245748"/>
    <lineage>
        <taxon>Eukaryota</taxon>
        <taxon>Fungi</taxon>
        <taxon>Dikarya</taxon>
        <taxon>Ascomycota</taxon>
        <taxon>Pezizomycotina</taxon>
        <taxon>Eurotiomycetes</taxon>
        <taxon>Eurotiomycetidae</taxon>
        <taxon>Eurotiales</taxon>
        <taxon>Aspergillaceae</taxon>
        <taxon>Aspergillus</taxon>
        <taxon>Aspergillus subgen. Fumigati</taxon>
    </lineage>
</organism>
<name>A0A229YST1_9EURO</name>
<keyword evidence="2" id="KW-1185">Reference proteome</keyword>